<evidence type="ECO:0000256" key="5">
    <source>
        <dbReference type="ARBA" id="ARBA00023136"/>
    </source>
</evidence>
<dbReference type="InterPro" id="IPR036259">
    <property type="entry name" value="MFS_trans_sf"/>
</dbReference>
<protein>
    <recommendedName>
        <fullName evidence="7">Major facilitator superfamily (MFS) profile domain-containing protein</fullName>
    </recommendedName>
</protein>
<dbReference type="OrthoDB" id="446368at2759"/>
<dbReference type="Pfam" id="PF07690">
    <property type="entry name" value="MFS_1"/>
    <property type="match status" value="1"/>
</dbReference>
<sequence length="359" mass="38142">MSRTQIFTLISIASVNFGSMICYSILGPFFPIEASKKGASQTVIGLIFGCYALSGFVGSLLMGKYIVQIGAKFMLVSGLFVSAGCTIMFGFLDRAPSGTIFITLCFIVRSVDAMGFAAAMTSSLALASKIFPNNIATILGSLEMFSGLGLLLGPPLGGWMYQAAGYEVPFLVLGSILLVLVPFNMIVMPSCESEPTENSFLQLLKTPKVFLICFFVFTISSGLGFVDATLSLFAVEKFQLTPGHVGLIFLGFTLPYSLSAPSLGFISDKYPATRCWLMILGGLLSGLGFCFLGPAPFLNISSQLWLLIFMLCVCGFSMGSSLMPSLPEIIASAHEQGMEDGLSTLGVVSGLFGACWSMG</sequence>
<comment type="subcellular location">
    <subcellularLocation>
        <location evidence="1">Membrane</location>
        <topology evidence="1">Multi-pass membrane protein</topology>
    </subcellularLocation>
</comment>
<dbReference type="GO" id="GO:0016020">
    <property type="term" value="C:membrane"/>
    <property type="evidence" value="ECO:0007669"/>
    <property type="project" value="UniProtKB-SubCell"/>
</dbReference>
<dbReference type="PANTHER" id="PTHR23506:SF26">
    <property type="entry name" value="MFS-TYPE TRANSPORTER SLC18B1"/>
    <property type="match status" value="1"/>
</dbReference>
<feature type="domain" description="Major facilitator superfamily (MFS) profile" evidence="7">
    <location>
        <begin position="8"/>
        <end position="359"/>
    </location>
</feature>
<dbReference type="GO" id="GO:0022857">
    <property type="term" value="F:transmembrane transporter activity"/>
    <property type="evidence" value="ECO:0007669"/>
    <property type="project" value="InterPro"/>
</dbReference>
<dbReference type="SUPFAM" id="SSF103473">
    <property type="entry name" value="MFS general substrate transporter"/>
    <property type="match status" value="1"/>
</dbReference>
<feature type="transmembrane region" description="Helical" evidence="6">
    <location>
        <begin position="304"/>
        <end position="323"/>
    </location>
</feature>
<name>A0A9Q0EWT0_9TELE</name>
<gene>
    <name evidence="8" type="ORF">NHX12_019175</name>
</gene>
<feature type="transmembrane region" description="Helical" evidence="6">
    <location>
        <begin position="98"/>
        <end position="119"/>
    </location>
</feature>
<feature type="transmembrane region" description="Helical" evidence="6">
    <location>
        <begin position="209"/>
        <end position="235"/>
    </location>
</feature>
<proteinExistence type="predicted"/>
<evidence type="ECO:0000313" key="8">
    <source>
        <dbReference type="EMBL" id="KAJ3612918.1"/>
    </source>
</evidence>
<evidence type="ECO:0000256" key="6">
    <source>
        <dbReference type="SAM" id="Phobius"/>
    </source>
</evidence>
<dbReference type="Gene3D" id="1.20.1250.20">
    <property type="entry name" value="MFS general substrate transporter like domains"/>
    <property type="match status" value="2"/>
</dbReference>
<evidence type="ECO:0000256" key="4">
    <source>
        <dbReference type="ARBA" id="ARBA00022989"/>
    </source>
</evidence>
<dbReference type="Proteomes" id="UP001148018">
    <property type="component" value="Unassembled WGS sequence"/>
</dbReference>
<dbReference type="PROSITE" id="PS50850">
    <property type="entry name" value="MFS"/>
    <property type="match status" value="1"/>
</dbReference>
<dbReference type="EMBL" id="JANIIK010000035">
    <property type="protein sequence ID" value="KAJ3612918.1"/>
    <property type="molecule type" value="Genomic_DNA"/>
</dbReference>
<evidence type="ECO:0000256" key="2">
    <source>
        <dbReference type="ARBA" id="ARBA00022448"/>
    </source>
</evidence>
<feature type="transmembrane region" description="Helical" evidence="6">
    <location>
        <begin position="7"/>
        <end position="30"/>
    </location>
</feature>
<organism evidence="8 9">
    <name type="scientific">Muraenolepis orangiensis</name>
    <name type="common">Patagonian moray cod</name>
    <dbReference type="NCBI Taxonomy" id="630683"/>
    <lineage>
        <taxon>Eukaryota</taxon>
        <taxon>Metazoa</taxon>
        <taxon>Chordata</taxon>
        <taxon>Craniata</taxon>
        <taxon>Vertebrata</taxon>
        <taxon>Euteleostomi</taxon>
        <taxon>Actinopterygii</taxon>
        <taxon>Neopterygii</taxon>
        <taxon>Teleostei</taxon>
        <taxon>Neoteleostei</taxon>
        <taxon>Acanthomorphata</taxon>
        <taxon>Zeiogadaria</taxon>
        <taxon>Gadariae</taxon>
        <taxon>Gadiformes</taxon>
        <taxon>Muraenolepidoidei</taxon>
        <taxon>Muraenolepididae</taxon>
        <taxon>Muraenolepis</taxon>
    </lineage>
</organism>
<evidence type="ECO:0000256" key="1">
    <source>
        <dbReference type="ARBA" id="ARBA00004141"/>
    </source>
</evidence>
<feature type="transmembrane region" description="Helical" evidence="6">
    <location>
        <begin position="73"/>
        <end position="92"/>
    </location>
</feature>
<dbReference type="PANTHER" id="PTHR23506">
    <property type="entry name" value="GH10249P"/>
    <property type="match status" value="1"/>
</dbReference>
<dbReference type="InterPro" id="IPR020846">
    <property type="entry name" value="MFS_dom"/>
</dbReference>
<dbReference type="InterPro" id="IPR050930">
    <property type="entry name" value="MFS_Vesicular_Transporter"/>
</dbReference>
<keyword evidence="5 6" id="KW-0472">Membrane</keyword>
<accession>A0A9Q0EWT0</accession>
<feature type="transmembrane region" description="Helical" evidence="6">
    <location>
        <begin position="42"/>
        <end position="61"/>
    </location>
</feature>
<feature type="transmembrane region" description="Helical" evidence="6">
    <location>
        <begin position="275"/>
        <end position="298"/>
    </location>
</feature>
<evidence type="ECO:0000256" key="3">
    <source>
        <dbReference type="ARBA" id="ARBA00022692"/>
    </source>
</evidence>
<feature type="transmembrane region" description="Helical" evidence="6">
    <location>
        <begin position="131"/>
        <end position="156"/>
    </location>
</feature>
<keyword evidence="9" id="KW-1185">Reference proteome</keyword>
<dbReference type="AlphaFoldDB" id="A0A9Q0EWT0"/>
<keyword evidence="4 6" id="KW-1133">Transmembrane helix</keyword>
<reference evidence="8" key="1">
    <citation type="submission" date="2022-07" db="EMBL/GenBank/DDBJ databases">
        <title>Chromosome-level genome of Muraenolepis orangiensis.</title>
        <authorList>
            <person name="Kim J."/>
        </authorList>
    </citation>
    <scope>NUCLEOTIDE SEQUENCE</scope>
    <source>
        <strain evidence="8">KU_S4_2022</strain>
        <tissue evidence="8">Muscle</tissue>
    </source>
</reference>
<keyword evidence="2" id="KW-0813">Transport</keyword>
<feature type="transmembrane region" description="Helical" evidence="6">
    <location>
        <begin position="168"/>
        <end position="188"/>
    </location>
</feature>
<comment type="caution">
    <text evidence="8">The sequence shown here is derived from an EMBL/GenBank/DDBJ whole genome shotgun (WGS) entry which is preliminary data.</text>
</comment>
<evidence type="ECO:0000259" key="7">
    <source>
        <dbReference type="PROSITE" id="PS50850"/>
    </source>
</evidence>
<dbReference type="InterPro" id="IPR011701">
    <property type="entry name" value="MFS"/>
</dbReference>
<keyword evidence="3 6" id="KW-0812">Transmembrane</keyword>
<feature type="transmembrane region" description="Helical" evidence="6">
    <location>
        <begin position="247"/>
        <end position="266"/>
    </location>
</feature>
<evidence type="ECO:0000313" key="9">
    <source>
        <dbReference type="Proteomes" id="UP001148018"/>
    </source>
</evidence>